<evidence type="ECO:0000256" key="5">
    <source>
        <dbReference type="ARBA" id="ARBA00035013"/>
    </source>
</evidence>
<evidence type="ECO:0000256" key="2">
    <source>
        <dbReference type="ARBA" id="ARBA00022964"/>
    </source>
</evidence>
<keyword evidence="2" id="KW-0223">Dioxygenase</keyword>
<dbReference type="Pfam" id="PF07063">
    <property type="entry name" value="HGLS"/>
    <property type="match status" value="1"/>
</dbReference>
<dbReference type="AlphaFoldDB" id="A0A975G4P4"/>
<dbReference type="KEGG" id="caul:KCG34_11740"/>
<dbReference type="EMBL" id="CP073078">
    <property type="protein sequence ID" value="QUD90477.1"/>
    <property type="molecule type" value="Genomic_DNA"/>
</dbReference>
<evidence type="ECO:0000256" key="3">
    <source>
        <dbReference type="ARBA" id="ARBA00023002"/>
    </source>
</evidence>
<evidence type="ECO:0000256" key="6">
    <source>
        <dbReference type="ARBA" id="ARBA00035023"/>
    </source>
</evidence>
<evidence type="ECO:0000313" key="8">
    <source>
        <dbReference type="EMBL" id="QUD90477.1"/>
    </source>
</evidence>
<keyword evidence="9" id="KW-1185">Reference proteome</keyword>
<organism evidence="8 9">
    <name type="scientific">Phenylobacterium montanum</name>
    <dbReference type="NCBI Taxonomy" id="2823693"/>
    <lineage>
        <taxon>Bacteria</taxon>
        <taxon>Pseudomonadati</taxon>
        <taxon>Pseudomonadota</taxon>
        <taxon>Alphaproteobacteria</taxon>
        <taxon>Caulobacterales</taxon>
        <taxon>Caulobacteraceae</taxon>
        <taxon>Phenylobacterium</taxon>
    </lineage>
</organism>
<sequence>MIKPSKTVLVRLLSAVVTERSPAELFAMTAIRPEIAEAVGEDAPRAIVAQAMNLALLDDLLGRVPTARAYVEDLVAEGRQLVFDHGALRTVDLAGMGALPAGRAAIARVLEPLGYDMTAVYPLDRLGMTGRSYTHIDFPEDLPQFFVSELHPKRFSPAFQAAVARVTATSKDPLSAEDLRRLAELSARGALPVAEAAALLPKLLACFSRRHSTPCLADYETLRAESAEMAWIATEGNAFNHATDRVENLDEVVERQRTLKRPLKDKIEVSRSGRVKQTAFKADVVERDFLDAEGRLLHRDCPGSFFEFIERDVAPDAGRLDLGFDSGNAQGIFKMTAAA</sequence>
<dbReference type="EC" id="1.13.11.93" evidence="6"/>
<evidence type="ECO:0000256" key="1">
    <source>
        <dbReference type="ARBA" id="ARBA00001954"/>
    </source>
</evidence>
<evidence type="ECO:0000313" key="9">
    <source>
        <dbReference type="Proteomes" id="UP000676409"/>
    </source>
</evidence>
<accession>A0A975G4P4</accession>
<comment type="similarity">
    <text evidence="5">Belongs to the 2-oxoadipate dioxygenase/decarboxylase family.</text>
</comment>
<dbReference type="Proteomes" id="UP000676409">
    <property type="component" value="Chromosome"/>
</dbReference>
<dbReference type="PANTHER" id="PTHR31136">
    <property type="entry name" value="DUF1338 DOMAIN-CONTAINING PROTEIN"/>
    <property type="match status" value="1"/>
</dbReference>
<evidence type="ECO:0000256" key="4">
    <source>
        <dbReference type="ARBA" id="ARBA00023004"/>
    </source>
</evidence>
<dbReference type="SMART" id="SM01150">
    <property type="entry name" value="DUF1338"/>
    <property type="match status" value="1"/>
</dbReference>
<keyword evidence="3" id="KW-0560">Oxidoreductase</keyword>
<gene>
    <name evidence="8" type="ORF">KCG34_11740</name>
</gene>
<name>A0A975G4P4_9CAUL</name>
<dbReference type="GO" id="GO:0051213">
    <property type="term" value="F:dioxygenase activity"/>
    <property type="evidence" value="ECO:0007669"/>
    <property type="project" value="UniProtKB-KW"/>
</dbReference>
<dbReference type="Gene3D" id="3.10.180.50">
    <property type="match status" value="1"/>
</dbReference>
<keyword evidence="4" id="KW-0408">Iron</keyword>
<dbReference type="InterPro" id="IPR009770">
    <property type="entry name" value="HGLS"/>
</dbReference>
<comment type="cofactor">
    <cofactor evidence="1">
        <name>Fe(2+)</name>
        <dbReference type="ChEBI" id="CHEBI:29033"/>
    </cofactor>
</comment>
<reference evidence="8" key="1">
    <citation type="submission" date="2021-04" db="EMBL/GenBank/DDBJ databases">
        <title>The complete genome sequence of Caulobacter sp. S6.</title>
        <authorList>
            <person name="Tang Y."/>
            <person name="Ouyang W."/>
            <person name="Liu Q."/>
            <person name="Huang B."/>
            <person name="Guo Z."/>
            <person name="Lei P."/>
        </authorList>
    </citation>
    <scope>NUCLEOTIDE SEQUENCE</scope>
    <source>
        <strain evidence="8">S6</strain>
    </source>
</reference>
<dbReference type="PANTHER" id="PTHR31136:SF5">
    <property type="entry name" value="2-OXOADIPATE DIOXYGENASE_DECARBOXYLASE, CHLOROPLASTIC"/>
    <property type="match status" value="1"/>
</dbReference>
<evidence type="ECO:0000256" key="7">
    <source>
        <dbReference type="ARBA" id="ARBA00035045"/>
    </source>
</evidence>
<dbReference type="RefSeq" id="WP_211940528.1">
    <property type="nucleotide sequence ID" value="NZ_CP073078.1"/>
</dbReference>
<proteinExistence type="inferred from homology"/>
<protein>
    <recommendedName>
        <fullName evidence="6">2-oxoadipate dioxygenase/decarboxylase</fullName>
        <ecNumber evidence="6">1.13.11.93</ecNumber>
    </recommendedName>
    <alternativeName>
        <fullName evidence="7">2-hydroxyglutarate synthase</fullName>
    </alternativeName>
</protein>